<feature type="chain" id="PRO_5045065622" evidence="2">
    <location>
        <begin position="24"/>
        <end position="160"/>
    </location>
</feature>
<keyword evidence="2" id="KW-0732">Signal</keyword>
<reference evidence="3 4" key="1">
    <citation type="submission" date="2024-10" db="EMBL/GenBank/DDBJ databases">
        <authorList>
            <person name="Topkara A.R."/>
            <person name="Saygin H."/>
        </authorList>
    </citation>
    <scope>NUCLEOTIDE SEQUENCE [LARGE SCALE GENOMIC DNA]</scope>
    <source>
        <strain evidence="3 4">M3C6</strain>
    </source>
</reference>
<protein>
    <submittedName>
        <fullName evidence="3">Uncharacterized protein</fullName>
    </submittedName>
</protein>
<evidence type="ECO:0000256" key="2">
    <source>
        <dbReference type="SAM" id="SignalP"/>
    </source>
</evidence>
<keyword evidence="4" id="KW-1185">Reference proteome</keyword>
<keyword evidence="1" id="KW-0472">Membrane</keyword>
<proteinExistence type="predicted"/>
<evidence type="ECO:0000313" key="4">
    <source>
        <dbReference type="Proteomes" id="UP001603978"/>
    </source>
</evidence>
<evidence type="ECO:0000256" key="1">
    <source>
        <dbReference type="SAM" id="Phobius"/>
    </source>
</evidence>
<keyword evidence="1" id="KW-1133">Transmembrane helix</keyword>
<organism evidence="3 4">
    <name type="scientific">Nonomuraea marmarensis</name>
    <dbReference type="NCBI Taxonomy" id="3351344"/>
    <lineage>
        <taxon>Bacteria</taxon>
        <taxon>Bacillati</taxon>
        <taxon>Actinomycetota</taxon>
        <taxon>Actinomycetes</taxon>
        <taxon>Streptosporangiales</taxon>
        <taxon>Streptosporangiaceae</taxon>
        <taxon>Nonomuraea</taxon>
    </lineage>
</organism>
<dbReference type="EMBL" id="JBICRM010000007">
    <property type="protein sequence ID" value="MFG1704340.1"/>
    <property type="molecule type" value="Genomic_DNA"/>
</dbReference>
<keyword evidence="1" id="KW-0812">Transmembrane</keyword>
<dbReference type="RefSeq" id="WP_393165281.1">
    <property type="nucleotide sequence ID" value="NZ_JBICRM010000007.1"/>
</dbReference>
<evidence type="ECO:0000313" key="3">
    <source>
        <dbReference type="EMBL" id="MFG1704340.1"/>
    </source>
</evidence>
<comment type="caution">
    <text evidence="3">The sequence shown here is derived from an EMBL/GenBank/DDBJ whole genome shotgun (WGS) entry which is preliminary data.</text>
</comment>
<feature type="transmembrane region" description="Helical" evidence="1">
    <location>
        <begin position="60"/>
        <end position="81"/>
    </location>
</feature>
<name>A0ABW7ADD4_9ACTN</name>
<feature type="transmembrane region" description="Helical" evidence="1">
    <location>
        <begin position="93"/>
        <end position="115"/>
    </location>
</feature>
<gene>
    <name evidence="3" type="ORF">ACFLIM_14205</name>
</gene>
<dbReference type="Proteomes" id="UP001603978">
    <property type="component" value="Unassembled WGS sequence"/>
</dbReference>
<sequence length="160" mass="17272">MSWRSRLWWAAALALAAAGSAYAFSLRDEAFSFGFFGYGSCPGNSLYLFEGYRIGMVNQYLPLVWFGGAPAVVLAFAAHLLGTRLGRPRAGRVVARVLAVVLLAAHAAAPLAFGVDVAVDRACLQVWREMWFLLTPDVAPTLAALCVLAAVRLPRHHAAR</sequence>
<feature type="signal peptide" evidence="2">
    <location>
        <begin position="1"/>
        <end position="23"/>
    </location>
</feature>
<feature type="transmembrane region" description="Helical" evidence="1">
    <location>
        <begin position="130"/>
        <end position="151"/>
    </location>
</feature>
<accession>A0ABW7ADD4</accession>